<reference evidence="2" key="1">
    <citation type="submission" date="2022-05" db="EMBL/GenBank/DDBJ databases">
        <authorList>
            <person name="Jo J.-H."/>
            <person name="Im W.-T."/>
        </authorList>
    </citation>
    <scope>NUCLEOTIDE SEQUENCE</scope>
    <source>
        <strain evidence="2">RB56-2</strain>
    </source>
</reference>
<accession>A0ABT0SB98</accession>
<dbReference type="EMBL" id="JAMGBB010000001">
    <property type="protein sequence ID" value="MCL6741623.1"/>
    <property type="molecule type" value="Genomic_DNA"/>
</dbReference>
<proteinExistence type="predicted"/>
<keyword evidence="1" id="KW-0732">Signal</keyword>
<keyword evidence="3" id="KW-1185">Reference proteome</keyword>
<comment type="caution">
    <text evidence="2">The sequence shown here is derived from an EMBL/GenBank/DDBJ whole genome shotgun (WGS) entry which is preliminary data.</text>
</comment>
<dbReference type="Proteomes" id="UP001165383">
    <property type="component" value="Unassembled WGS sequence"/>
</dbReference>
<dbReference type="RefSeq" id="WP_249915996.1">
    <property type="nucleotide sequence ID" value="NZ_JAMGBB010000001.1"/>
</dbReference>
<evidence type="ECO:0000313" key="2">
    <source>
        <dbReference type="EMBL" id="MCL6741623.1"/>
    </source>
</evidence>
<organism evidence="2 3">
    <name type="scientific">Sphingomonas brevis</name>
    <dbReference type="NCBI Taxonomy" id="2908206"/>
    <lineage>
        <taxon>Bacteria</taxon>
        <taxon>Pseudomonadati</taxon>
        <taxon>Pseudomonadota</taxon>
        <taxon>Alphaproteobacteria</taxon>
        <taxon>Sphingomonadales</taxon>
        <taxon>Sphingomonadaceae</taxon>
        <taxon>Sphingomonas</taxon>
    </lineage>
</organism>
<sequence length="166" mass="16367">MTNFVRLAALAAAATIAATPAMAAPLPATPVAKARVNIVKPLTLAATRDLHFGTIVVTGNDSVSINQAGTVTCGAAANVTCDTTGAQSAQFHVTGANNQLVRITATASSLVNGAASLAFTPSAPANVTLPNSGAAGTDFNVGGTVAVLASSPEGLYVGDINVTVEY</sequence>
<feature type="chain" id="PRO_5046978737" evidence="1">
    <location>
        <begin position="24"/>
        <end position="166"/>
    </location>
</feature>
<evidence type="ECO:0000313" key="3">
    <source>
        <dbReference type="Proteomes" id="UP001165383"/>
    </source>
</evidence>
<dbReference type="InterPro" id="IPR025514">
    <property type="entry name" value="DUF4402"/>
</dbReference>
<feature type="signal peptide" evidence="1">
    <location>
        <begin position="1"/>
        <end position="23"/>
    </location>
</feature>
<protein>
    <submittedName>
        <fullName evidence="2">DUF4402 domain-containing protein</fullName>
    </submittedName>
</protein>
<evidence type="ECO:0000256" key="1">
    <source>
        <dbReference type="SAM" id="SignalP"/>
    </source>
</evidence>
<gene>
    <name evidence="2" type="ORF">LZ518_10815</name>
</gene>
<dbReference type="Pfam" id="PF14352">
    <property type="entry name" value="DUF4402"/>
    <property type="match status" value="1"/>
</dbReference>
<name>A0ABT0SB98_9SPHN</name>